<dbReference type="AlphaFoldDB" id="A0A7C8HFM2"/>
<keyword evidence="3" id="KW-1185">Reference proteome</keyword>
<reference evidence="2 3" key="1">
    <citation type="submission" date="2019-12" db="EMBL/GenBank/DDBJ databases">
        <title>Defluviitalea raffinosedens, isolated from a biogas fermenter, genome sequencing and characterization.</title>
        <authorList>
            <person name="Rettenmaier R."/>
            <person name="Schneider M."/>
            <person name="Neuhaus K."/>
            <person name="Liebl W."/>
            <person name="Zverlov V."/>
        </authorList>
    </citation>
    <scope>NUCLEOTIDE SEQUENCE [LARGE SCALE GENOMIC DNA]</scope>
    <source>
        <strain evidence="2 3">249c-K6</strain>
    </source>
</reference>
<keyword evidence="1" id="KW-0812">Transmembrane</keyword>
<dbReference type="InterPro" id="IPR014202">
    <property type="entry name" value="Spore_II_R"/>
</dbReference>
<dbReference type="Proteomes" id="UP000483018">
    <property type="component" value="Unassembled WGS sequence"/>
</dbReference>
<proteinExistence type="predicted"/>
<gene>
    <name evidence="2" type="primary">spoIIR</name>
    <name evidence="2" type="ORF">GND95_02850</name>
</gene>
<feature type="transmembrane region" description="Helical" evidence="1">
    <location>
        <begin position="12"/>
        <end position="31"/>
    </location>
</feature>
<evidence type="ECO:0000313" key="3">
    <source>
        <dbReference type="Proteomes" id="UP000483018"/>
    </source>
</evidence>
<organism evidence="2 3">
    <name type="scientific">Defluviitalea raffinosedens</name>
    <dbReference type="NCBI Taxonomy" id="1450156"/>
    <lineage>
        <taxon>Bacteria</taxon>
        <taxon>Bacillati</taxon>
        <taxon>Bacillota</taxon>
        <taxon>Clostridia</taxon>
        <taxon>Lachnospirales</taxon>
        <taxon>Defluviitaleaceae</taxon>
        <taxon>Defluviitalea</taxon>
    </lineage>
</organism>
<dbReference type="EMBL" id="WSLF01000002">
    <property type="protein sequence ID" value="KAE9636083.1"/>
    <property type="molecule type" value="Genomic_DNA"/>
</dbReference>
<name>A0A7C8HFM2_9FIRM</name>
<dbReference type="Pfam" id="PF09551">
    <property type="entry name" value="Spore_II_R"/>
    <property type="match status" value="1"/>
</dbReference>
<keyword evidence="1" id="KW-0472">Membrane</keyword>
<dbReference type="NCBIfam" id="TIGR02837">
    <property type="entry name" value="spore_II_R"/>
    <property type="match status" value="1"/>
</dbReference>
<evidence type="ECO:0000256" key="1">
    <source>
        <dbReference type="SAM" id="Phobius"/>
    </source>
</evidence>
<keyword evidence="1" id="KW-1133">Transmembrane helix</keyword>
<evidence type="ECO:0000313" key="2">
    <source>
        <dbReference type="EMBL" id="KAE9636083.1"/>
    </source>
</evidence>
<protein>
    <submittedName>
        <fullName evidence="2">Stage II sporulation protein R</fullName>
    </submittedName>
</protein>
<accession>A0A7C8HFM2</accession>
<dbReference type="OrthoDB" id="9793324at2"/>
<sequence>MKILNWFKKEKNFLIASLILGSLITGIILHYTKAYSETIQTGIAEYVIRFHVIANSDSEEDQELKKEVRDAILKEMSPILSDSSSIEGSRKLLIENMDKMKAIAEEVVKKWGKSYPVKVALGPAVFPTKQYGDIVLPTGEYEALKVTIGKGEGKNWWCVMFPPLCFVDVTHGVVPEETKEELKSVLGDEEYRLVTRASYEEDIPIKIKLKIVEWWQERKEDKKHQFVKKEL</sequence>
<dbReference type="RefSeq" id="WP_158739337.1">
    <property type="nucleotide sequence ID" value="NZ_JAFBEP010000003.1"/>
</dbReference>
<comment type="caution">
    <text evidence="2">The sequence shown here is derived from an EMBL/GenBank/DDBJ whole genome shotgun (WGS) entry which is preliminary data.</text>
</comment>